<geneLocation type="plasmid" evidence="1">
    <name>p12-034</name>
</geneLocation>
<keyword evidence="1" id="KW-0614">Plasmid</keyword>
<proteinExistence type="predicted"/>
<name>A0A3G4RTG1_ECOLX</name>
<accession>A0A3G4RTG1</accession>
<organism evidence="1">
    <name type="scientific">Escherichia coli</name>
    <dbReference type="NCBI Taxonomy" id="562"/>
    <lineage>
        <taxon>Bacteria</taxon>
        <taxon>Pseudomonadati</taxon>
        <taxon>Pseudomonadota</taxon>
        <taxon>Gammaproteobacteria</taxon>
        <taxon>Enterobacterales</taxon>
        <taxon>Enterobacteriaceae</taxon>
        <taxon>Escherichia</taxon>
    </lineage>
</organism>
<protein>
    <submittedName>
        <fullName evidence="1">Site-specific integrase</fullName>
    </submittedName>
</protein>
<dbReference type="AlphaFoldDB" id="A0A3G4RTG1"/>
<reference evidence="1" key="1">
    <citation type="journal article" date="2018" name="Vet. Microbiol.">
        <title>Characterization of plasmids harboring blaCTX-M genes in Escherichia coli from French pigs.</title>
        <authorList>
            <person name="Lucas P."/>
            <person name="Jouy E."/>
            <person name="Le Devendec L."/>
            <person name="de Boisseson C."/>
            <person name="Perrin-Guyomard A."/>
            <person name="Jove T."/>
            <person name="Blanchard Y."/>
            <person name="Touzain F."/>
            <person name="Kempf I."/>
        </authorList>
    </citation>
    <scope>NUCLEOTIDE SEQUENCE</scope>
    <source>
        <strain evidence="1">12-034</strain>
        <plasmid evidence="1">p12-034</plasmid>
    </source>
</reference>
<sequence length="82" mass="9326">MRTLAIAAQKGERVPSPGALPVNDPDYIMICPLNPGSTPLSNIIQNTYRKASCNNSPNTFDLHDRNYSFHQKKHRRYNNHMS</sequence>
<dbReference type="EMBL" id="MH847251">
    <property type="protein sequence ID" value="AYU68987.1"/>
    <property type="molecule type" value="Genomic_DNA"/>
</dbReference>
<evidence type="ECO:0000313" key="1">
    <source>
        <dbReference type="EMBL" id="AYU68987.1"/>
    </source>
</evidence>
<gene>
    <name evidence="1" type="ORF">D0368_00230</name>
</gene>